<gene>
    <name evidence="3" type="ORF">QP116_02095</name>
</gene>
<keyword evidence="1" id="KW-0812">Transmembrane</keyword>
<dbReference type="InterPro" id="IPR057893">
    <property type="entry name" value="LRV_2"/>
</dbReference>
<feature type="transmembrane region" description="Helical" evidence="1">
    <location>
        <begin position="184"/>
        <end position="206"/>
    </location>
</feature>
<dbReference type="Gene3D" id="1.20.140.150">
    <property type="match status" value="1"/>
</dbReference>
<evidence type="ECO:0000313" key="3">
    <source>
        <dbReference type="EMBL" id="MDK6274544.1"/>
    </source>
</evidence>
<dbReference type="AlphaFoldDB" id="A0AAP4FD71"/>
<organism evidence="3 4">
    <name type="scientific">Pseudoglutamicibacter cumminsii</name>
    <dbReference type="NCBI Taxonomy" id="156979"/>
    <lineage>
        <taxon>Bacteria</taxon>
        <taxon>Bacillati</taxon>
        <taxon>Actinomycetota</taxon>
        <taxon>Actinomycetes</taxon>
        <taxon>Micrococcales</taxon>
        <taxon>Micrococcaceae</taxon>
        <taxon>Pseudoglutamicibacter</taxon>
    </lineage>
</organism>
<protein>
    <recommendedName>
        <fullName evidence="2">Leucine rich repeat variant domain-containing protein</fullName>
    </recommendedName>
</protein>
<sequence>MSTPDFSLLTEADVRDNPQLDQATLKTVAHSRPDLRATVRQHPNCYQDLADWIDSQPGVGQQVLQQYGENHDQNQYEQQSYAPSHYDQPSSKVSRPKRWTEWLPVMIAVLALLGIVALFFPLGKLEVAHQTGYSGFFLTADKLKGARLISDGVIVLAIISMILVVAAAVVQVVAFFVRRKALALIYPIAGIVAGALGLITYIVALIEIYSNLILLRGIVEAFGQSWESSGHGMDVGFGAYFGMVVFGLLLAAGVFALVMERKGRGLSANIQPVVSAPGPVADEAPSEAR</sequence>
<name>A0AAP4FD71_9MICC</name>
<feature type="transmembrane region" description="Helical" evidence="1">
    <location>
        <begin position="153"/>
        <end position="177"/>
    </location>
</feature>
<reference evidence="3" key="1">
    <citation type="submission" date="2023-05" db="EMBL/GenBank/DDBJ databases">
        <title>Cataloging the Phylogenetic Diversity of Human Bladder Bacteria.</title>
        <authorList>
            <person name="Du J."/>
        </authorList>
    </citation>
    <scope>NUCLEOTIDE SEQUENCE</scope>
    <source>
        <strain evidence="3">UMB9978</strain>
    </source>
</reference>
<dbReference type="Proteomes" id="UP001240483">
    <property type="component" value="Unassembled WGS sequence"/>
</dbReference>
<evidence type="ECO:0000259" key="2">
    <source>
        <dbReference type="Pfam" id="PF25591"/>
    </source>
</evidence>
<feature type="domain" description="Leucine rich repeat variant" evidence="2">
    <location>
        <begin position="16"/>
        <end position="60"/>
    </location>
</feature>
<evidence type="ECO:0000313" key="4">
    <source>
        <dbReference type="Proteomes" id="UP001240483"/>
    </source>
</evidence>
<feature type="transmembrane region" description="Helical" evidence="1">
    <location>
        <begin position="102"/>
        <end position="122"/>
    </location>
</feature>
<dbReference type="RefSeq" id="WP_285332507.1">
    <property type="nucleotide sequence ID" value="NZ_JASODW010000002.1"/>
</dbReference>
<accession>A0AAP4FD71</accession>
<keyword evidence="1" id="KW-0472">Membrane</keyword>
<feature type="transmembrane region" description="Helical" evidence="1">
    <location>
        <begin position="237"/>
        <end position="258"/>
    </location>
</feature>
<keyword evidence="1" id="KW-1133">Transmembrane helix</keyword>
<dbReference type="EMBL" id="JASODW010000002">
    <property type="protein sequence ID" value="MDK6274544.1"/>
    <property type="molecule type" value="Genomic_DNA"/>
</dbReference>
<proteinExistence type="predicted"/>
<comment type="caution">
    <text evidence="3">The sequence shown here is derived from an EMBL/GenBank/DDBJ whole genome shotgun (WGS) entry which is preliminary data.</text>
</comment>
<dbReference type="Pfam" id="PF25591">
    <property type="entry name" value="LRV_2"/>
    <property type="match status" value="1"/>
</dbReference>
<evidence type="ECO:0000256" key="1">
    <source>
        <dbReference type="SAM" id="Phobius"/>
    </source>
</evidence>